<dbReference type="EMBL" id="JBBMFM010000014">
    <property type="protein sequence ID" value="MEQ2424545.1"/>
    <property type="molecule type" value="Genomic_DNA"/>
</dbReference>
<proteinExistence type="predicted"/>
<dbReference type="RefSeq" id="WP_349118002.1">
    <property type="nucleotide sequence ID" value="NZ_JBBMFM010000014.1"/>
</dbReference>
<accession>A0ABV1D3J8</accession>
<keyword evidence="2" id="KW-1185">Reference proteome</keyword>
<evidence type="ECO:0000313" key="1">
    <source>
        <dbReference type="EMBL" id="MEQ2424545.1"/>
    </source>
</evidence>
<reference evidence="1 2" key="1">
    <citation type="submission" date="2024-03" db="EMBL/GenBank/DDBJ databases">
        <title>Human intestinal bacterial collection.</title>
        <authorList>
            <person name="Pauvert C."/>
            <person name="Hitch T.C.A."/>
            <person name="Clavel T."/>
        </authorList>
    </citation>
    <scope>NUCLEOTIDE SEQUENCE [LARGE SCALE GENOMIC DNA]</scope>
    <source>
        <strain evidence="1 2">CLA-SR-H021</strain>
    </source>
</reference>
<dbReference type="Proteomes" id="UP001454086">
    <property type="component" value="Unassembled WGS sequence"/>
</dbReference>
<name>A0ABV1D3J8_9FIRM</name>
<protein>
    <submittedName>
        <fullName evidence="1">Uncharacterized protein</fullName>
    </submittedName>
</protein>
<gene>
    <name evidence="1" type="ORF">WMQ36_06115</name>
</gene>
<evidence type="ECO:0000313" key="2">
    <source>
        <dbReference type="Proteomes" id="UP001454086"/>
    </source>
</evidence>
<sequence length="61" mass="7078">MDVKDFFDKLEKFCADKPEHIGADTTKCHVCELRDFCYSPPDHIKGNCSIEEVIQFVNELK</sequence>
<comment type="caution">
    <text evidence="1">The sequence shown here is derived from an EMBL/GenBank/DDBJ whole genome shotgun (WGS) entry which is preliminary data.</text>
</comment>
<organism evidence="1 2">
    <name type="scientific">Enterocloster hominis</name>
    <name type="common">ex Hitch et al. 2024</name>
    <dbReference type="NCBI Taxonomy" id="1917870"/>
    <lineage>
        <taxon>Bacteria</taxon>
        <taxon>Bacillati</taxon>
        <taxon>Bacillota</taxon>
        <taxon>Clostridia</taxon>
        <taxon>Lachnospirales</taxon>
        <taxon>Lachnospiraceae</taxon>
        <taxon>Enterocloster</taxon>
    </lineage>
</organism>